<protein>
    <recommendedName>
        <fullName evidence="5">DUF2007 domain-containing protein</fullName>
    </recommendedName>
</protein>
<gene>
    <name evidence="3" type="ORF">TsocGM_15630</name>
</gene>
<proteinExistence type="predicted"/>
<feature type="region of interest" description="Disordered" evidence="1">
    <location>
        <begin position="1"/>
        <end position="30"/>
    </location>
</feature>
<evidence type="ECO:0008006" key="5">
    <source>
        <dbReference type="Google" id="ProtNLM"/>
    </source>
</evidence>
<accession>A0A432MHW9</accession>
<reference evidence="3 4" key="1">
    <citation type="submission" date="2018-12" db="EMBL/GenBank/DDBJ databases">
        <authorList>
            <person name="Toschakov S.V."/>
        </authorList>
    </citation>
    <scope>NUCLEOTIDE SEQUENCE [LARGE SCALE GENOMIC DNA]</scope>
    <source>
        <strain evidence="3 4">GM2012</strain>
    </source>
</reference>
<organism evidence="3 4">
    <name type="scientific">Tautonia sociabilis</name>
    <dbReference type="NCBI Taxonomy" id="2080755"/>
    <lineage>
        <taxon>Bacteria</taxon>
        <taxon>Pseudomonadati</taxon>
        <taxon>Planctomycetota</taxon>
        <taxon>Planctomycetia</taxon>
        <taxon>Isosphaerales</taxon>
        <taxon>Isosphaeraceae</taxon>
        <taxon>Tautonia</taxon>
    </lineage>
</organism>
<reference evidence="3 4" key="2">
    <citation type="submission" date="2019-01" db="EMBL/GenBank/DDBJ databases">
        <title>Tautonia sociabilis, a novel thermotolerant planctomycete of Isosphaeraceae family, isolated from a 4000 m deep subterranean habitat.</title>
        <authorList>
            <person name="Kovaleva O.L."/>
            <person name="Elcheninov A.G."/>
            <person name="Van Heerden E."/>
            <person name="Toshchakov S.V."/>
            <person name="Novikov A."/>
            <person name="Bonch-Osmolovskaya E.A."/>
            <person name="Kublanov I.V."/>
        </authorList>
    </citation>
    <scope>NUCLEOTIDE SEQUENCE [LARGE SCALE GENOMIC DNA]</scope>
    <source>
        <strain evidence="3 4">GM2012</strain>
    </source>
</reference>
<name>A0A432MHW9_9BACT</name>
<evidence type="ECO:0000256" key="1">
    <source>
        <dbReference type="SAM" id="MobiDB-lite"/>
    </source>
</evidence>
<evidence type="ECO:0000256" key="2">
    <source>
        <dbReference type="SAM" id="Phobius"/>
    </source>
</evidence>
<keyword evidence="2" id="KW-0472">Membrane</keyword>
<comment type="caution">
    <text evidence="3">The sequence shown here is derived from an EMBL/GenBank/DDBJ whole genome shotgun (WGS) entry which is preliminary data.</text>
</comment>
<dbReference type="OrthoDB" id="286681at2"/>
<sequence length="217" mass="23855">MTENGPWRSDDAGLQQLRERSRPDPPRFCPGCSKPRASHSGLCPECGDRLESQGYCTVCEAFWPLVEGEPCPKHELPLVADRPEPPLTVGDGDRIDWVTVGSYPLPFQAEAARLRLDAEGLPTLLDGYRMGTNTAYHVAIGGIRLQVPRAFSQDARILLSQSWSVPADEEEDEEEPDWDEVAPVREEGGDWRFSTVFWAVVLATLIGLAALIALVGG</sequence>
<evidence type="ECO:0000313" key="3">
    <source>
        <dbReference type="EMBL" id="RUL86734.1"/>
    </source>
</evidence>
<dbReference type="Proteomes" id="UP000280296">
    <property type="component" value="Unassembled WGS sequence"/>
</dbReference>
<dbReference type="RefSeq" id="WP_126726396.1">
    <property type="nucleotide sequence ID" value="NZ_RYZH01000030.1"/>
</dbReference>
<evidence type="ECO:0000313" key="4">
    <source>
        <dbReference type="Proteomes" id="UP000280296"/>
    </source>
</evidence>
<feature type="transmembrane region" description="Helical" evidence="2">
    <location>
        <begin position="195"/>
        <end position="215"/>
    </location>
</feature>
<keyword evidence="2" id="KW-0812">Transmembrane</keyword>
<keyword evidence="2" id="KW-1133">Transmembrane helix</keyword>
<dbReference type="EMBL" id="RYZH01000030">
    <property type="protein sequence ID" value="RUL86734.1"/>
    <property type="molecule type" value="Genomic_DNA"/>
</dbReference>
<dbReference type="AlphaFoldDB" id="A0A432MHW9"/>
<keyword evidence="4" id="KW-1185">Reference proteome</keyword>